<protein>
    <submittedName>
        <fullName evidence="2">Uncharacterized protein</fullName>
    </submittedName>
</protein>
<gene>
    <name evidence="2" type="ordered locus">AXY_22770</name>
</gene>
<dbReference type="HOGENOM" id="CLU_1802018_0_0_9"/>
<reference evidence="2 3" key="1">
    <citation type="submission" date="2011-01" db="EMBL/GenBank/DDBJ databases">
        <title>Whole genome sequence of Amphibacillus xylinus NBRC 15112.</title>
        <authorList>
            <person name="Nakazawa H."/>
            <person name="Katano Y."/>
            <person name="Nakamura S."/>
            <person name="Sasagawa M."/>
            <person name="Fukada J."/>
            <person name="Arai T."/>
            <person name="Sasakura N."/>
            <person name="Mochizuki D."/>
            <person name="Hosoyama A."/>
            <person name="Harada K."/>
            <person name="Horikawa H."/>
            <person name="Kato Y."/>
            <person name="Harada T."/>
            <person name="Sasaki K."/>
            <person name="Sekiguchi M."/>
            <person name="Hodoyama M."/>
            <person name="Nishiko R."/>
            <person name="Narita H."/>
            <person name="Hanamaki A."/>
            <person name="Hata C."/>
            <person name="Konno Y."/>
            <person name="Niimura Y."/>
            <person name="Yamazaki S."/>
            <person name="Fujita N."/>
        </authorList>
    </citation>
    <scope>NUCLEOTIDE SEQUENCE [LARGE SCALE GENOMIC DNA]</scope>
    <source>
        <strain evidence="3">ATCC 51415 / DSM 6626 / JCM 7361 / LMG 17667 / NBRC 15112 / Ep01</strain>
    </source>
</reference>
<evidence type="ECO:0000256" key="1">
    <source>
        <dbReference type="SAM" id="Phobius"/>
    </source>
</evidence>
<dbReference type="AlphaFoldDB" id="K0J0R8"/>
<accession>K0J0R8</accession>
<evidence type="ECO:0000313" key="3">
    <source>
        <dbReference type="Proteomes" id="UP000006294"/>
    </source>
</evidence>
<organism evidence="2 3">
    <name type="scientific">Amphibacillus xylanus (strain ATCC 51415 / DSM 6626 / JCM 7361 / LMG 17667 / NBRC 15112 / Ep01)</name>
    <dbReference type="NCBI Taxonomy" id="698758"/>
    <lineage>
        <taxon>Bacteria</taxon>
        <taxon>Bacillati</taxon>
        <taxon>Bacillota</taxon>
        <taxon>Bacilli</taxon>
        <taxon>Bacillales</taxon>
        <taxon>Bacillaceae</taxon>
        <taxon>Amphibacillus</taxon>
    </lineage>
</organism>
<dbReference type="RefSeq" id="WP_015010989.1">
    <property type="nucleotide sequence ID" value="NC_018704.1"/>
</dbReference>
<name>K0J0R8_AMPXN</name>
<dbReference type="eggNOG" id="ENOG503403B">
    <property type="taxonomic scope" value="Bacteria"/>
</dbReference>
<feature type="transmembrane region" description="Helical" evidence="1">
    <location>
        <begin position="12"/>
        <end position="36"/>
    </location>
</feature>
<proteinExistence type="predicted"/>
<feature type="transmembrane region" description="Helical" evidence="1">
    <location>
        <begin position="113"/>
        <end position="136"/>
    </location>
</feature>
<keyword evidence="1" id="KW-1133">Transmembrane helix</keyword>
<dbReference type="KEGG" id="axl:AXY_22770"/>
<feature type="transmembrane region" description="Helical" evidence="1">
    <location>
        <begin position="42"/>
        <end position="61"/>
    </location>
</feature>
<dbReference type="EMBL" id="AP012050">
    <property type="protein sequence ID" value="BAM48409.1"/>
    <property type="molecule type" value="Genomic_DNA"/>
</dbReference>
<dbReference type="Proteomes" id="UP000006294">
    <property type="component" value="Chromosome"/>
</dbReference>
<feature type="transmembrane region" description="Helical" evidence="1">
    <location>
        <begin position="68"/>
        <end position="93"/>
    </location>
</feature>
<sequence length="143" mass="15199">MIKNMTKSGLAICVAIITAFVGLILYIITSTTGYLAGSVLDPLPIIFTVVAIILACLLVGVKNKFSSFLIDLSVFATAVLLIASFSLFVLGRISLAADVYFIPVNYPEAEETALNISIVGLASYMISIISMIVVAFSDKIKNA</sequence>
<keyword evidence="1" id="KW-0812">Transmembrane</keyword>
<dbReference type="OrthoDB" id="3240030at2"/>
<keyword evidence="3" id="KW-1185">Reference proteome</keyword>
<evidence type="ECO:0000313" key="2">
    <source>
        <dbReference type="EMBL" id="BAM48409.1"/>
    </source>
</evidence>
<keyword evidence="1" id="KW-0472">Membrane</keyword>
<dbReference type="STRING" id="698758.AXY_22770"/>